<dbReference type="AlphaFoldDB" id="A0A1B6DPQ4"/>
<evidence type="ECO:0000256" key="3">
    <source>
        <dbReference type="SAM" id="SignalP"/>
    </source>
</evidence>
<comment type="cofactor">
    <cofactor evidence="1">
        <name>Zn(2+)</name>
        <dbReference type="ChEBI" id="CHEBI:29105"/>
    </cofactor>
</comment>
<feature type="domain" description="Peptidase M12A" evidence="4">
    <location>
        <begin position="83"/>
        <end position="166"/>
    </location>
</feature>
<evidence type="ECO:0000259" key="4">
    <source>
        <dbReference type="PROSITE" id="PS51864"/>
    </source>
</evidence>
<comment type="caution">
    <text evidence="2">Lacks conserved residue(s) required for the propagation of feature annotation.</text>
</comment>
<evidence type="ECO:0000313" key="5">
    <source>
        <dbReference type="EMBL" id="JAS27647.1"/>
    </source>
</evidence>
<evidence type="ECO:0000256" key="2">
    <source>
        <dbReference type="PROSITE-ProRule" id="PRU01211"/>
    </source>
</evidence>
<protein>
    <recommendedName>
        <fullName evidence="4">Peptidase M12A domain-containing protein</fullName>
    </recommendedName>
</protein>
<gene>
    <name evidence="5" type="ORF">g.32265</name>
</gene>
<name>A0A1B6DPQ4_9HEMI</name>
<dbReference type="SUPFAM" id="SSF55486">
    <property type="entry name" value="Metalloproteases ('zincins'), catalytic domain"/>
    <property type="match status" value="1"/>
</dbReference>
<dbReference type="InterPro" id="IPR024079">
    <property type="entry name" value="MetalloPept_cat_dom_sf"/>
</dbReference>
<feature type="chain" id="PRO_5008581432" description="Peptidase M12A domain-containing protein" evidence="3">
    <location>
        <begin position="20"/>
        <end position="166"/>
    </location>
</feature>
<feature type="signal peptide" evidence="3">
    <location>
        <begin position="1"/>
        <end position="19"/>
    </location>
</feature>
<dbReference type="InterPro" id="IPR001506">
    <property type="entry name" value="Peptidase_M12A"/>
</dbReference>
<dbReference type="Pfam" id="PF01400">
    <property type="entry name" value="Astacin"/>
    <property type="match status" value="1"/>
</dbReference>
<sequence length="166" mass="19076">MLKLIILAFHIFCYMFISSENGPCEMNELLSHKEKSFLNLEEAENVIEGDVIPSKHKGRLELYNTIENRNNDNTYLTNDIFPQEYLGRRWPNATVPFVFHSLVGKEGRIQVIRAMNEYHEKTCITFKKHSDEEDFLIIGSTKVVSCASSVGRQVGPQVLHLGDHCF</sequence>
<dbReference type="GO" id="GO:0004222">
    <property type="term" value="F:metalloendopeptidase activity"/>
    <property type="evidence" value="ECO:0007669"/>
    <property type="project" value="InterPro"/>
</dbReference>
<proteinExistence type="predicted"/>
<dbReference type="GO" id="GO:0006508">
    <property type="term" value="P:proteolysis"/>
    <property type="evidence" value="ECO:0007669"/>
    <property type="project" value="InterPro"/>
</dbReference>
<keyword evidence="3" id="KW-0732">Signal</keyword>
<evidence type="ECO:0000256" key="1">
    <source>
        <dbReference type="ARBA" id="ARBA00001947"/>
    </source>
</evidence>
<dbReference type="EMBL" id="GEDC01009651">
    <property type="protein sequence ID" value="JAS27647.1"/>
    <property type="molecule type" value="Transcribed_RNA"/>
</dbReference>
<dbReference type="Gene3D" id="3.40.390.10">
    <property type="entry name" value="Collagenase (Catalytic Domain)"/>
    <property type="match status" value="1"/>
</dbReference>
<feature type="non-terminal residue" evidence="5">
    <location>
        <position position="166"/>
    </location>
</feature>
<accession>A0A1B6DPQ4</accession>
<organism evidence="5">
    <name type="scientific">Clastoptera arizonana</name>
    <name type="common">Arizona spittle bug</name>
    <dbReference type="NCBI Taxonomy" id="38151"/>
    <lineage>
        <taxon>Eukaryota</taxon>
        <taxon>Metazoa</taxon>
        <taxon>Ecdysozoa</taxon>
        <taxon>Arthropoda</taxon>
        <taxon>Hexapoda</taxon>
        <taxon>Insecta</taxon>
        <taxon>Pterygota</taxon>
        <taxon>Neoptera</taxon>
        <taxon>Paraneoptera</taxon>
        <taxon>Hemiptera</taxon>
        <taxon>Auchenorrhyncha</taxon>
        <taxon>Cercopoidea</taxon>
        <taxon>Clastopteridae</taxon>
        <taxon>Clastoptera</taxon>
    </lineage>
</organism>
<dbReference type="PROSITE" id="PS51864">
    <property type="entry name" value="ASTACIN"/>
    <property type="match status" value="1"/>
</dbReference>
<reference evidence="5" key="1">
    <citation type="submission" date="2015-12" db="EMBL/GenBank/DDBJ databases">
        <title>De novo transcriptome assembly of four potential Pierce s Disease insect vectors from Arizona vineyards.</title>
        <authorList>
            <person name="Tassone E.E."/>
        </authorList>
    </citation>
    <scope>NUCLEOTIDE SEQUENCE</scope>
</reference>
<dbReference type="PANTHER" id="PTHR10127:SF856">
    <property type="entry name" value="METALLOENDOPEPTIDASE"/>
    <property type="match status" value="1"/>
</dbReference>
<dbReference type="PANTHER" id="PTHR10127">
    <property type="entry name" value="DISCOIDIN, CUB, EGF, LAMININ , AND ZINC METALLOPROTEASE DOMAIN CONTAINING"/>
    <property type="match status" value="1"/>
</dbReference>